<reference evidence="2 3" key="1">
    <citation type="journal article" date="2015" name="Stand. Genomic Sci.">
        <title>Genomic Encyclopedia of Bacterial and Archaeal Type Strains, Phase III: the genomes of soil and plant-associated and newly described type strains.</title>
        <authorList>
            <person name="Whitman W.B."/>
            <person name="Woyke T."/>
            <person name="Klenk H.P."/>
            <person name="Zhou Y."/>
            <person name="Lilburn T.G."/>
            <person name="Beck B.J."/>
            <person name="De Vos P."/>
            <person name="Vandamme P."/>
            <person name="Eisen J.A."/>
            <person name="Garrity G."/>
            <person name="Hugenholtz P."/>
            <person name="Kyrpides N.C."/>
        </authorList>
    </citation>
    <scope>NUCLEOTIDE SEQUENCE [LARGE SCALE GENOMIC DNA]</scope>
    <source>
        <strain evidence="2 3">AC4r</strain>
    </source>
</reference>
<dbReference type="SUPFAM" id="SSF103473">
    <property type="entry name" value="MFS general substrate transporter"/>
    <property type="match status" value="1"/>
</dbReference>
<sequence>MDARPSLRTLFRGARGRLLAALLVTEFAAGVSGISYAAVLPVASIELGGLAQYGVAVAIAGVVGIAMMPVGAYLYARIGPQAQLWIATAVFLGGVALTAPTMAVLIAGLAVRGSRRGYSPVSASAS</sequence>
<proteinExistence type="predicted"/>
<feature type="transmembrane region" description="Helical" evidence="1">
    <location>
        <begin position="84"/>
        <end position="111"/>
    </location>
</feature>
<evidence type="ECO:0000313" key="3">
    <source>
        <dbReference type="Proteomes" id="UP000292408"/>
    </source>
</evidence>
<evidence type="ECO:0008006" key="4">
    <source>
        <dbReference type="Google" id="ProtNLM"/>
    </source>
</evidence>
<dbReference type="InterPro" id="IPR036259">
    <property type="entry name" value="MFS_trans_sf"/>
</dbReference>
<protein>
    <recommendedName>
        <fullName evidence="4">Major facilitator superfamily (MFS) profile domain-containing protein</fullName>
    </recommendedName>
</protein>
<evidence type="ECO:0000313" key="2">
    <source>
        <dbReference type="EMBL" id="RZT59736.1"/>
    </source>
</evidence>
<gene>
    <name evidence="2" type="ORF">EV140_1721</name>
</gene>
<accession>A0A4Q7TH03</accession>
<keyword evidence="1" id="KW-1133">Transmembrane helix</keyword>
<keyword evidence="1" id="KW-0812">Transmembrane</keyword>
<comment type="caution">
    <text evidence="2">The sequence shown here is derived from an EMBL/GenBank/DDBJ whole genome shotgun (WGS) entry which is preliminary data.</text>
</comment>
<name>A0A4Q7TH03_9MICO</name>
<dbReference type="RefSeq" id="WP_130282938.1">
    <property type="nucleotide sequence ID" value="NZ_SGXT01000015.1"/>
</dbReference>
<evidence type="ECO:0000256" key="1">
    <source>
        <dbReference type="SAM" id="Phobius"/>
    </source>
</evidence>
<feature type="transmembrane region" description="Helical" evidence="1">
    <location>
        <begin position="53"/>
        <end position="75"/>
    </location>
</feature>
<dbReference type="AlphaFoldDB" id="A0A4Q7TH03"/>
<dbReference type="Proteomes" id="UP000292408">
    <property type="component" value="Unassembled WGS sequence"/>
</dbReference>
<organism evidence="2 3">
    <name type="scientific">Microcella alkaliphila</name>
    <dbReference type="NCBI Taxonomy" id="279828"/>
    <lineage>
        <taxon>Bacteria</taxon>
        <taxon>Bacillati</taxon>
        <taxon>Actinomycetota</taxon>
        <taxon>Actinomycetes</taxon>
        <taxon>Micrococcales</taxon>
        <taxon>Microbacteriaceae</taxon>
        <taxon>Microcella</taxon>
    </lineage>
</organism>
<dbReference type="EMBL" id="SGXT01000015">
    <property type="protein sequence ID" value="RZT59736.1"/>
    <property type="molecule type" value="Genomic_DNA"/>
</dbReference>
<keyword evidence="3" id="KW-1185">Reference proteome</keyword>
<keyword evidence="1" id="KW-0472">Membrane</keyword>
<dbReference type="OrthoDB" id="9778875at2"/>